<dbReference type="eggNOG" id="COG4585">
    <property type="taxonomic scope" value="Bacteria"/>
</dbReference>
<dbReference type="SUPFAM" id="SSF55874">
    <property type="entry name" value="ATPase domain of HSP90 chaperone/DNA topoisomerase II/histidine kinase"/>
    <property type="match status" value="1"/>
</dbReference>
<sequence>MHDDRRRALPPLLTRSGRTLTGVTLGSLLALVEMLLAGVAVLFLLPAVAAPRSRGRLLAVLHRCAGQLAAVEQRRLARFHATGDLGPYSGRQAFGYVVRRWPLGLLGGFVLMLLLFGLLVAASMVSAWILGGSWAFIEEGEGRVSTATMATVAIPGLVLLYLAVMGIVGVAELDVRLARQHLTPSAEDVLSRRVSELTLSRKEVVQVVNEERRRIERDLHDGVQQRLVALGLLLSRARRTSDPAVAAELVRQAHEESQQALGDLRDVAWRVYPTALDQLGLRDVLAVLAERSGIPITLRYDLADRPPAPIETVAYFVVSEALTNATKHSAATRIDISLTAQSCTGDRVEPALAEDPPPRDTPGRIVVTVTDDGKGGADPGGRGLTGLAGRVAASEGTFTVDSPPGGPTTIKAELPCG</sequence>
<dbReference type="Proteomes" id="UP000007967">
    <property type="component" value="Chromosome"/>
</dbReference>
<evidence type="ECO:0000256" key="8">
    <source>
        <dbReference type="ARBA" id="ARBA00023012"/>
    </source>
</evidence>
<evidence type="ECO:0000313" key="13">
    <source>
        <dbReference type="Proteomes" id="UP000007967"/>
    </source>
</evidence>
<evidence type="ECO:0000259" key="10">
    <source>
        <dbReference type="Pfam" id="PF02518"/>
    </source>
</evidence>
<feature type="domain" description="Histidine kinase/HSP90-like ATPase" evidence="10">
    <location>
        <begin position="315"/>
        <end position="415"/>
    </location>
</feature>
<dbReference type="GO" id="GO:0016020">
    <property type="term" value="C:membrane"/>
    <property type="evidence" value="ECO:0007669"/>
    <property type="project" value="InterPro"/>
</dbReference>
<evidence type="ECO:0000313" key="12">
    <source>
        <dbReference type="EMBL" id="ADB34263.1"/>
    </source>
</evidence>
<keyword evidence="3" id="KW-0597">Phosphoprotein</keyword>
<gene>
    <name evidence="12" type="ordered locus">Kfla_5249</name>
</gene>
<keyword evidence="9" id="KW-0472">Membrane</keyword>
<dbReference type="InterPro" id="IPR036890">
    <property type="entry name" value="HATPase_C_sf"/>
</dbReference>
<dbReference type="Gene3D" id="3.30.565.10">
    <property type="entry name" value="Histidine kinase-like ATPase, C-terminal domain"/>
    <property type="match status" value="1"/>
</dbReference>
<dbReference type="EMBL" id="CP001736">
    <property type="protein sequence ID" value="ADB34263.1"/>
    <property type="molecule type" value="Genomic_DNA"/>
</dbReference>
<dbReference type="GO" id="GO:0005524">
    <property type="term" value="F:ATP binding"/>
    <property type="evidence" value="ECO:0007669"/>
    <property type="project" value="UniProtKB-KW"/>
</dbReference>
<keyword evidence="7" id="KW-0067">ATP-binding</keyword>
<evidence type="ECO:0000256" key="6">
    <source>
        <dbReference type="ARBA" id="ARBA00022777"/>
    </source>
</evidence>
<dbReference type="CDD" id="cd16917">
    <property type="entry name" value="HATPase_UhpB-NarQ-NarX-like"/>
    <property type="match status" value="1"/>
</dbReference>
<feature type="transmembrane region" description="Helical" evidence="9">
    <location>
        <begin position="109"/>
        <end position="137"/>
    </location>
</feature>
<dbReference type="Gene3D" id="1.20.5.1930">
    <property type="match status" value="1"/>
</dbReference>
<evidence type="ECO:0000259" key="11">
    <source>
        <dbReference type="Pfam" id="PF07730"/>
    </source>
</evidence>
<protein>
    <recommendedName>
        <fullName evidence="2">histidine kinase</fullName>
        <ecNumber evidence="2">2.7.13.3</ecNumber>
    </recommendedName>
</protein>
<dbReference type="Pfam" id="PF07730">
    <property type="entry name" value="HisKA_3"/>
    <property type="match status" value="1"/>
</dbReference>
<keyword evidence="9" id="KW-0812">Transmembrane</keyword>
<evidence type="ECO:0000256" key="3">
    <source>
        <dbReference type="ARBA" id="ARBA00022553"/>
    </source>
</evidence>
<dbReference type="GO" id="GO:0000155">
    <property type="term" value="F:phosphorelay sensor kinase activity"/>
    <property type="evidence" value="ECO:0007669"/>
    <property type="project" value="InterPro"/>
</dbReference>
<keyword evidence="13" id="KW-1185">Reference proteome</keyword>
<keyword evidence="8" id="KW-0902">Two-component regulatory system</keyword>
<proteinExistence type="predicted"/>
<dbReference type="InterPro" id="IPR011712">
    <property type="entry name" value="Sig_transdc_His_kin_sub3_dim/P"/>
</dbReference>
<dbReference type="RefSeq" id="WP_012922817.1">
    <property type="nucleotide sequence ID" value="NC_013729.1"/>
</dbReference>
<dbReference type="STRING" id="479435.Kfla_5249"/>
<organism evidence="12 13">
    <name type="scientific">Kribbella flavida (strain DSM 17836 / JCM 10339 / NBRC 14399)</name>
    <dbReference type="NCBI Taxonomy" id="479435"/>
    <lineage>
        <taxon>Bacteria</taxon>
        <taxon>Bacillati</taxon>
        <taxon>Actinomycetota</taxon>
        <taxon>Actinomycetes</taxon>
        <taxon>Propionibacteriales</taxon>
        <taxon>Kribbellaceae</taxon>
        <taxon>Kribbella</taxon>
    </lineage>
</organism>
<dbReference type="InterPro" id="IPR003594">
    <property type="entry name" value="HATPase_dom"/>
</dbReference>
<feature type="domain" description="Signal transduction histidine kinase subgroup 3 dimerisation and phosphoacceptor" evidence="11">
    <location>
        <begin position="211"/>
        <end position="275"/>
    </location>
</feature>
<evidence type="ECO:0000256" key="2">
    <source>
        <dbReference type="ARBA" id="ARBA00012438"/>
    </source>
</evidence>
<name>D2Q508_KRIFD</name>
<keyword evidence="6 12" id="KW-0418">Kinase</keyword>
<keyword evidence="5" id="KW-0547">Nucleotide-binding</keyword>
<comment type="catalytic activity">
    <reaction evidence="1">
        <text>ATP + protein L-histidine = ADP + protein N-phospho-L-histidine.</text>
        <dbReference type="EC" id="2.7.13.3"/>
    </reaction>
</comment>
<dbReference type="AlphaFoldDB" id="D2Q508"/>
<dbReference type="PANTHER" id="PTHR24421:SF10">
    <property type="entry name" value="NITRATE_NITRITE SENSOR PROTEIN NARQ"/>
    <property type="match status" value="1"/>
</dbReference>
<evidence type="ECO:0000256" key="7">
    <source>
        <dbReference type="ARBA" id="ARBA00022840"/>
    </source>
</evidence>
<keyword evidence="4 12" id="KW-0808">Transferase</keyword>
<evidence type="ECO:0000256" key="1">
    <source>
        <dbReference type="ARBA" id="ARBA00000085"/>
    </source>
</evidence>
<reference evidence="13" key="1">
    <citation type="submission" date="2009-09" db="EMBL/GenBank/DDBJ databases">
        <title>The complete genome of Kribbella flavida DSM 17836.</title>
        <authorList>
            <consortium name="US DOE Joint Genome Institute (JGI-PGF)"/>
            <person name="Lucas S."/>
            <person name="Copeland A."/>
            <person name="Lapidus A."/>
            <person name="Glavina del Rio T."/>
            <person name="Dalin E."/>
            <person name="Tice H."/>
            <person name="Bruce D."/>
            <person name="Goodwin L."/>
            <person name="Pitluck S."/>
            <person name="Kyrpides N."/>
            <person name="Mavromatis K."/>
            <person name="Ivanova N."/>
            <person name="Saunders E."/>
            <person name="Brettin T."/>
            <person name="Detter J.C."/>
            <person name="Han C."/>
            <person name="Larimer F."/>
            <person name="Land M."/>
            <person name="Hauser L."/>
            <person name="Markowitz V."/>
            <person name="Cheng J.-F."/>
            <person name="Hugenholtz P."/>
            <person name="Woyke T."/>
            <person name="Wu D."/>
            <person name="Pukall R."/>
            <person name="Klenk H.-P."/>
            <person name="Eisen J.A."/>
        </authorList>
    </citation>
    <scope>NUCLEOTIDE SEQUENCE [LARGE SCALE GENOMIC DNA]</scope>
    <source>
        <strain evidence="13">DSM 17836 / JCM 10339 / NBRC 14399</strain>
    </source>
</reference>
<dbReference type="Pfam" id="PF02518">
    <property type="entry name" value="HATPase_c"/>
    <property type="match status" value="1"/>
</dbReference>
<feature type="transmembrane region" description="Helical" evidence="9">
    <location>
        <begin position="20"/>
        <end position="48"/>
    </location>
</feature>
<dbReference type="PANTHER" id="PTHR24421">
    <property type="entry name" value="NITRATE/NITRITE SENSOR PROTEIN NARX-RELATED"/>
    <property type="match status" value="1"/>
</dbReference>
<evidence type="ECO:0000256" key="4">
    <source>
        <dbReference type="ARBA" id="ARBA00022679"/>
    </source>
</evidence>
<dbReference type="GO" id="GO:0046983">
    <property type="term" value="F:protein dimerization activity"/>
    <property type="evidence" value="ECO:0007669"/>
    <property type="project" value="InterPro"/>
</dbReference>
<dbReference type="InterPro" id="IPR050482">
    <property type="entry name" value="Sensor_HK_TwoCompSys"/>
</dbReference>
<evidence type="ECO:0000256" key="9">
    <source>
        <dbReference type="SAM" id="Phobius"/>
    </source>
</evidence>
<dbReference type="OrthoDB" id="3217947at2"/>
<reference evidence="12 13" key="2">
    <citation type="journal article" date="2010" name="Stand. Genomic Sci.">
        <title>Complete genome sequence of Kribbella flavida type strain (IFO 14399).</title>
        <authorList>
            <person name="Pukall R."/>
            <person name="Lapidus A."/>
            <person name="Glavina Del Rio T."/>
            <person name="Copeland A."/>
            <person name="Tice H."/>
            <person name="Cheng J.-F."/>
            <person name="Lucas S."/>
            <person name="Chen F."/>
            <person name="Nolan M."/>
            <person name="LaButti K."/>
            <person name="Pati A."/>
            <person name="Ivanova N."/>
            <person name="Mavrommatis K."/>
            <person name="Mikhailova N."/>
            <person name="Pitluck S."/>
            <person name="Bruce D."/>
            <person name="Goodwin L."/>
            <person name="Land M."/>
            <person name="Hauser L."/>
            <person name="Chang Y.-J."/>
            <person name="Jeffries C.D."/>
            <person name="Chen A."/>
            <person name="Palaniappan K."/>
            <person name="Chain P."/>
            <person name="Rohde M."/>
            <person name="Goeker M."/>
            <person name="Bristow J."/>
            <person name="Eisen J.A."/>
            <person name="Markowitz V."/>
            <person name="Hugenholtz P."/>
            <person name="Kyrpides N.C."/>
            <person name="Klenk H.-P."/>
            <person name="Brettin T."/>
        </authorList>
    </citation>
    <scope>NUCLEOTIDE SEQUENCE [LARGE SCALE GENOMIC DNA]</scope>
    <source>
        <strain evidence="13">DSM 17836 / JCM 10339 / NBRC 14399</strain>
    </source>
</reference>
<accession>D2Q508</accession>
<dbReference type="EC" id="2.7.13.3" evidence="2"/>
<feature type="transmembrane region" description="Helical" evidence="9">
    <location>
        <begin position="149"/>
        <end position="171"/>
    </location>
</feature>
<keyword evidence="9" id="KW-1133">Transmembrane helix</keyword>
<dbReference type="KEGG" id="kfl:Kfla_5249"/>
<dbReference type="HOGENOM" id="CLU_000445_20_2_11"/>
<evidence type="ECO:0000256" key="5">
    <source>
        <dbReference type="ARBA" id="ARBA00022741"/>
    </source>
</evidence>